<dbReference type="Proteomes" id="UP000613582">
    <property type="component" value="Unassembled WGS sequence"/>
</dbReference>
<keyword evidence="1" id="KW-0378">Hydrolase</keyword>
<feature type="domain" description="Acetyl xylan esterase" evidence="3">
    <location>
        <begin position="92"/>
        <end position="236"/>
    </location>
</feature>
<dbReference type="InterPro" id="IPR029058">
    <property type="entry name" value="AB_hydrolase_fold"/>
</dbReference>
<evidence type="ECO:0000313" key="4">
    <source>
        <dbReference type="EMBL" id="GGD11454.1"/>
    </source>
</evidence>
<name>A0A8J2Y774_9PROT</name>
<keyword evidence="5" id="KW-1185">Reference proteome</keyword>
<gene>
    <name evidence="4" type="ORF">GCM10011342_20310</name>
</gene>
<sequence>MNLLRIAVTILVSGLFVNVPAFASDPNNDLAEVEQRIADLSGAGVPATFDVVKREDGLTSLFLEGEDYIDKPTRIFGIYGLPENPLQGDAIASGKAPAVVLIHGGGGTAYAEWVHKWNAAGFAALSIAVEGQTDQRDPLATGPSEFRWKKHPWSGPQRAGIYVDTQEPVGDQWMFHAVAAVVRANNYLRNDPRIDAGHIGLVGVSWGGIITSTVMGFDNRFDFAIPIYGTGYLDDIDNQYKKALAGNEAYRKIWEPGLRLGNFTKPSLWLTWRNDRHFYLDAQRRSYSAVAGPYAVSIIKDMRHSHADAWNRPESYEFAKSVVSQGQPWVRTLATAYAGDGEATSHVSFLNRDDYRVSGAVIHYTNQKELDAATKWKEEAILDFGSVKAMPDKYQARFDKLPADTTHWFINYHVDVQPYTDGNESTSSVVVSSTLHGLENE</sequence>
<evidence type="ECO:0000313" key="5">
    <source>
        <dbReference type="Proteomes" id="UP000613582"/>
    </source>
</evidence>
<dbReference type="PANTHER" id="PTHR22946:SF9">
    <property type="entry name" value="POLYKETIDE TRANSFERASE AF380"/>
    <property type="match status" value="1"/>
</dbReference>
<dbReference type="GO" id="GO:0052689">
    <property type="term" value="F:carboxylic ester hydrolase activity"/>
    <property type="evidence" value="ECO:0007669"/>
    <property type="project" value="UniProtKB-ARBA"/>
</dbReference>
<dbReference type="InterPro" id="IPR008391">
    <property type="entry name" value="AXE1_dom"/>
</dbReference>
<feature type="chain" id="PRO_5035211574" description="Acetyl xylan esterase domain-containing protein" evidence="2">
    <location>
        <begin position="24"/>
        <end position="441"/>
    </location>
</feature>
<keyword evidence="2" id="KW-0732">Signal</keyword>
<reference evidence="4" key="2">
    <citation type="submission" date="2020-09" db="EMBL/GenBank/DDBJ databases">
        <authorList>
            <person name="Sun Q."/>
            <person name="Zhou Y."/>
        </authorList>
    </citation>
    <scope>NUCLEOTIDE SEQUENCE</scope>
    <source>
        <strain evidence="4">CGMCC 1.12921</strain>
    </source>
</reference>
<protein>
    <recommendedName>
        <fullName evidence="3">Acetyl xylan esterase domain-containing protein</fullName>
    </recommendedName>
</protein>
<comment type="caution">
    <text evidence="4">The sequence shown here is derived from an EMBL/GenBank/DDBJ whole genome shotgun (WGS) entry which is preliminary data.</text>
</comment>
<dbReference type="PANTHER" id="PTHR22946">
    <property type="entry name" value="DIENELACTONE HYDROLASE DOMAIN-CONTAINING PROTEIN-RELATED"/>
    <property type="match status" value="1"/>
</dbReference>
<evidence type="ECO:0000259" key="3">
    <source>
        <dbReference type="Pfam" id="PF05448"/>
    </source>
</evidence>
<evidence type="ECO:0000256" key="1">
    <source>
        <dbReference type="ARBA" id="ARBA00022801"/>
    </source>
</evidence>
<dbReference type="InterPro" id="IPR050261">
    <property type="entry name" value="FrsA_esterase"/>
</dbReference>
<dbReference type="AlphaFoldDB" id="A0A8J2Y774"/>
<dbReference type="RefSeq" id="WP_188158530.1">
    <property type="nucleotide sequence ID" value="NZ_BMGH01000001.1"/>
</dbReference>
<proteinExistence type="predicted"/>
<dbReference type="EMBL" id="BMGH01000001">
    <property type="protein sequence ID" value="GGD11454.1"/>
    <property type="molecule type" value="Genomic_DNA"/>
</dbReference>
<feature type="signal peptide" evidence="2">
    <location>
        <begin position="1"/>
        <end position="23"/>
    </location>
</feature>
<reference evidence="4" key="1">
    <citation type="journal article" date="2014" name="Int. J. Syst. Evol. Microbiol.">
        <title>Complete genome sequence of Corynebacterium casei LMG S-19264T (=DSM 44701T), isolated from a smear-ripened cheese.</title>
        <authorList>
            <consortium name="US DOE Joint Genome Institute (JGI-PGF)"/>
            <person name="Walter F."/>
            <person name="Albersmeier A."/>
            <person name="Kalinowski J."/>
            <person name="Ruckert C."/>
        </authorList>
    </citation>
    <scope>NUCLEOTIDE SEQUENCE</scope>
    <source>
        <strain evidence="4">CGMCC 1.12921</strain>
    </source>
</reference>
<dbReference type="SUPFAM" id="SSF53474">
    <property type="entry name" value="alpha/beta-Hydrolases"/>
    <property type="match status" value="1"/>
</dbReference>
<dbReference type="Pfam" id="PF05448">
    <property type="entry name" value="AXE1"/>
    <property type="match status" value="1"/>
</dbReference>
<dbReference type="Gene3D" id="3.40.50.1820">
    <property type="entry name" value="alpha/beta hydrolase"/>
    <property type="match status" value="1"/>
</dbReference>
<organism evidence="4 5">
    <name type="scientific">Aquisalinus flavus</name>
    <dbReference type="NCBI Taxonomy" id="1526572"/>
    <lineage>
        <taxon>Bacteria</taxon>
        <taxon>Pseudomonadati</taxon>
        <taxon>Pseudomonadota</taxon>
        <taxon>Alphaproteobacteria</taxon>
        <taxon>Parvularculales</taxon>
        <taxon>Parvularculaceae</taxon>
        <taxon>Aquisalinus</taxon>
    </lineage>
</organism>
<evidence type="ECO:0000256" key="2">
    <source>
        <dbReference type="SAM" id="SignalP"/>
    </source>
</evidence>
<accession>A0A8J2Y774</accession>